<sequence>MKHGADDGTRRRTWRVAVTTLISLGLVASATTSVATGLDEDVAGGPSTTFVEPAQVLTPAAEGDLVLDGDAAPAPQDEAPAPAAPAPSAPAPVDAAPPAAPLTGAPSPAAANERAEASSVAAPAALAPLAVPAPTGNSAVITVKVGGDRSTTSAVAGLQGVRLRLHTGSSSPAGPVNESWASCVSDSAGDCSFVVPETQAGTRVCVEFLWGFCMRWDETPGGANYDRRFWVVQDSAPTGWYTNPALVTGGASSQVASTYAFRTGEQLRAATTYRAGSQFMTAGSSETRTGSAGTWQTSRANPRLTQTCEAGLDVALVLDLSGSVANAGAVGDLKASAIAFAEALQGTGSRIALFTFAETAPRANGSSGQNYPTLLPVDGNLATIRDRINAYSAGGGTNWDRGIHQVAQNGQQFDLAIVVTDGQATYSGNPATGPGSFTRFSETEQAIFSANGLKAKGTRVLAVGVGGGIGGDAANLRAVSGPSGHAPGASANSADYFQTGWRQLAPLLENLAKGATCQATVSVEKVAQPYGGTAAPAAGWTFAATTSNGALTPSGPRVTGSTGTLEYAVRFSSPDAATAAVRIEERMTADQQAAGWSLADVSCTANGVPRPATRDGAALTLDVTVGDDVSCTFTNVQTREPGVEIVKRAWDVPTAAQLGGAAELAPGTTLTDGATVTWTYTVRNTGRTALLDIVVVDRPTVDVTCPRTRLEVGEHMVCTGSAALTPRP</sequence>
<dbReference type="SUPFAM" id="SSF53300">
    <property type="entry name" value="vWA-like"/>
    <property type="match status" value="1"/>
</dbReference>
<keyword evidence="4" id="KW-1185">Reference proteome</keyword>
<organism evidence="3 4">
    <name type="scientific">Georgenia wutianyii</name>
    <dbReference type="NCBI Taxonomy" id="2585135"/>
    <lineage>
        <taxon>Bacteria</taxon>
        <taxon>Bacillati</taxon>
        <taxon>Actinomycetota</taxon>
        <taxon>Actinomycetes</taxon>
        <taxon>Micrococcales</taxon>
        <taxon>Bogoriellaceae</taxon>
        <taxon>Georgenia</taxon>
    </lineage>
</organism>
<feature type="region of interest" description="Disordered" evidence="1">
    <location>
        <begin position="66"/>
        <end position="116"/>
    </location>
</feature>
<dbReference type="Proteomes" id="UP000313948">
    <property type="component" value="Chromosome"/>
</dbReference>
<dbReference type="Gene3D" id="3.40.50.410">
    <property type="entry name" value="von Willebrand factor, type A domain"/>
    <property type="match status" value="1"/>
</dbReference>
<feature type="compositionally biased region" description="Low complexity" evidence="1">
    <location>
        <begin position="91"/>
        <end position="116"/>
    </location>
</feature>
<dbReference type="EMBL" id="CP040899">
    <property type="protein sequence ID" value="QDB80219.1"/>
    <property type="molecule type" value="Genomic_DNA"/>
</dbReference>
<dbReference type="Pfam" id="PF24514">
    <property type="entry name" value="SpaA_4"/>
    <property type="match status" value="1"/>
</dbReference>
<dbReference type="PROSITE" id="PS50234">
    <property type="entry name" value="VWFA"/>
    <property type="match status" value="1"/>
</dbReference>
<dbReference type="RefSeq" id="WP_139949012.1">
    <property type="nucleotide sequence ID" value="NZ_CP040899.1"/>
</dbReference>
<proteinExistence type="predicted"/>
<evidence type="ECO:0000313" key="4">
    <source>
        <dbReference type="Proteomes" id="UP000313948"/>
    </source>
</evidence>
<feature type="compositionally biased region" description="Low complexity" evidence="1">
    <location>
        <begin position="70"/>
        <end position="81"/>
    </location>
</feature>
<protein>
    <submittedName>
        <fullName evidence="3">VWA domain-containing protein</fullName>
    </submittedName>
</protein>
<evidence type="ECO:0000256" key="1">
    <source>
        <dbReference type="SAM" id="MobiDB-lite"/>
    </source>
</evidence>
<dbReference type="SMART" id="SM00327">
    <property type="entry name" value="VWA"/>
    <property type="match status" value="1"/>
</dbReference>
<dbReference type="InterPro" id="IPR002035">
    <property type="entry name" value="VWF_A"/>
</dbReference>
<dbReference type="InterPro" id="IPR036465">
    <property type="entry name" value="vWFA_dom_sf"/>
</dbReference>
<accession>A0ABX5VSQ2</accession>
<feature type="domain" description="VWFA" evidence="2">
    <location>
        <begin position="313"/>
        <end position="511"/>
    </location>
</feature>
<dbReference type="InterPro" id="IPR055371">
    <property type="entry name" value="SpaA_PFL_dom_4"/>
</dbReference>
<reference evidence="3 4" key="1">
    <citation type="submission" date="2019-05" db="EMBL/GenBank/DDBJ databases">
        <title>Georgenia *** sp. nov., and Georgenia *** sp. nov., isolated from the intestinal contents of plateau pika (Ochotona curzoniae) in the Qinghai-Tibet plateau of China.</title>
        <authorList>
            <person name="Tian Z."/>
        </authorList>
    </citation>
    <scope>NUCLEOTIDE SEQUENCE [LARGE SCALE GENOMIC DNA]</scope>
    <source>
        <strain evidence="3 4">Z294</strain>
    </source>
</reference>
<evidence type="ECO:0000259" key="2">
    <source>
        <dbReference type="PROSITE" id="PS50234"/>
    </source>
</evidence>
<evidence type="ECO:0000313" key="3">
    <source>
        <dbReference type="EMBL" id="QDB80219.1"/>
    </source>
</evidence>
<name>A0ABX5VSQ2_9MICO</name>
<dbReference type="CDD" id="cd00198">
    <property type="entry name" value="vWFA"/>
    <property type="match status" value="1"/>
</dbReference>
<gene>
    <name evidence="3" type="ORF">FE251_13135</name>
</gene>